<dbReference type="InterPro" id="IPR011701">
    <property type="entry name" value="MFS"/>
</dbReference>
<feature type="transmembrane region" description="Helical" evidence="6">
    <location>
        <begin position="101"/>
        <end position="122"/>
    </location>
</feature>
<evidence type="ECO:0000256" key="2">
    <source>
        <dbReference type="ARBA" id="ARBA00022475"/>
    </source>
</evidence>
<evidence type="ECO:0000256" key="1">
    <source>
        <dbReference type="ARBA" id="ARBA00004651"/>
    </source>
</evidence>
<dbReference type="InterPro" id="IPR020846">
    <property type="entry name" value="MFS_dom"/>
</dbReference>
<feature type="transmembrane region" description="Helical" evidence="6">
    <location>
        <begin position="164"/>
        <end position="184"/>
    </location>
</feature>
<keyword evidence="2" id="KW-1003">Cell membrane</keyword>
<dbReference type="SUPFAM" id="SSF103473">
    <property type="entry name" value="MFS general substrate transporter"/>
    <property type="match status" value="1"/>
</dbReference>
<reference evidence="8 9" key="1">
    <citation type="journal article" date="2017" name="Nat. Microbiol.">
        <title>Natural product diversity associated with the nematode symbionts Photorhabdus and Xenorhabdus.</title>
        <authorList>
            <person name="Tobias N.J."/>
            <person name="Wolff H."/>
            <person name="Djahanschiri B."/>
            <person name="Grundmann F."/>
            <person name="Kronenwerth M."/>
            <person name="Shi Y.M."/>
            <person name="Simonyi S."/>
            <person name="Grun P."/>
            <person name="Shapiro-Ilan D."/>
            <person name="Pidot S.J."/>
            <person name="Stinear T.P."/>
            <person name="Ebersberger I."/>
            <person name="Bode H.B."/>
        </authorList>
    </citation>
    <scope>NUCLEOTIDE SEQUENCE [LARGE SCALE GENOMIC DNA]</scope>
    <source>
        <strain evidence="8 9">DSM 17907</strain>
    </source>
</reference>
<evidence type="ECO:0000256" key="6">
    <source>
        <dbReference type="SAM" id="Phobius"/>
    </source>
</evidence>
<dbReference type="InterPro" id="IPR050189">
    <property type="entry name" value="MFS_Efflux_Transporters"/>
</dbReference>
<dbReference type="Gene3D" id="1.20.1250.20">
    <property type="entry name" value="MFS general substrate transporter like domains"/>
    <property type="match status" value="2"/>
</dbReference>
<evidence type="ECO:0000256" key="4">
    <source>
        <dbReference type="ARBA" id="ARBA00022989"/>
    </source>
</evidence>
<comment type="subcellular location">
    <subcellularLocation>
        <location evidence="1">Cell membrane</location>
        <topology evidence="1">Multi-pass membrane protein</topology>
    </subcellularLocation>
</comment>
<dbReference type="GO" id="GO:0022857">
    <property type="term" value="F:transmembrane transporter activity"/>
    <property type="evidence" value="ECO:0007669"/>
    <property type="project" value="InterPro"/>
</dbReference>
<keyword evidence="5 6" id="KW-0472">Membrane</keyword>
<name>A0A2D0LGN7_9GAMM</name>
<comment type="caution">
    <text evidence="8">The sequence shown here is derived from an EMBL/GenBank/DDBJ whole genome shotgun (WGS) entry which is preliminary data.</text>
</comment>
<feature type="transmembrane region" description="Helical" evidence="6">
    <location>
        <begin position="134"/>
        <end position="158"/>
    </location>
</feature>
<feature type="transmembrane region" description="Helical" evidence="6">
    <location>
        <begin position="362"/>
        <end position="382"/>
    </location>
</feature>
<keyword evidence="3 6" id="KW-0812">Transmembrane</keyword>
<evidence type="ECO:0000256" key="3">
    <source>
        <dbReference type="ARBA" id="ARBA00022692"/>
    </source>
</evidence>
<evidence type="ECO:0000313" key="9">
    <source>
        <dbReference type="Proteomes" id="UP000221101"/>
    </source>
</evidence>
<dbReference type="PANTHER" id="PTHR43124">
    <property type="entry name" value="PURINE EFFLUX PUMP PBUE"/>
    <property type="match status" value="1"/>
</dbReference>
<evidence type="ECO:0000259" key="7">
    <source>
        <dbReference type="PROSITE" id="PS50850"/>
    </source>
</evidence>
<feature type="transmembrane region" description="Helical" evidence="6">
    <location>
        <begin position="329"/>
        <end position="350"/>
    </location>
</feature>
<feature type="transmembrane region" description="Helical" evidence="6">
    <location>
        <begin position="273"/>
        <end position="291"/>
    </location>
</feature>
<dbReference type="AlphaFoldDB" id="A0A2D0LGN7"/>
<feature type="transmembrane region" description="Helical" evidence="6">
    <location>
        <begin position="205"/>
        <end position="230"/>
    </location>
</feature>
<evidence type="ECO:0000256" key="5">
    <source>
        <dbReference type="ARBA" id="ARBA00023136"/>
    </source>
</evidence>
<dbReference type="InterPro" id="IPR036259">
    <property type="entry name" value="MFS_trans_sf"/>
</dbReference>
<dbReference type="PANTHER" id="PTHR43124:SF3">
    <property type="entry name" value="CHLORAMPHENICOL EFFLUX PUMP RV0191"/>
    <property type="match status" value="1"/>
</dbReference>
<dbReference type="GO" id="GO:0005886">
    <property type="term" value="C:plasma membrane"/>
    <property type="evidence" value="ECO:0007669"/>
    <property type="project" value="UniProtKB-SubCell"/>
</dbReference>
<dbReference type="Pfam" id="PF07690">
    <property type="entry name" value="MFS_1"/>
    <property type="match status" value="1"/>
</dbReference>
<dbReference type="PROSITE" id="PS50850">
    <property type="entry name" value="MFS"/>
    <property type="match status" value="1"/>
</dbReference>
<dbReference type="Proteomes" id="UP000221101">
    <property type="component" value="Unassembled WGS sequence"/>
</dbReference>
<feature type="transmembrane region" description="Helical" evidence="6">
    <location>
        <begin position="12"/>
        <end position="35"/>
    </location>
</feature>
<proteinExistence type="predicted"/>
<protein>
    <recommendedName>
        <fullName evidence="7">Major facilitator superfamily (MFS) profile domain-containing protein</fullName>
    </recommendedName>
</protein>
<feature type="transmembrane region" description="Helical" evidence="6">
    <location>
        <begin position="242"/>
        <end position="261"/>
    </location>
</feature>
<feature type="transmembrane region" description="Helical" evidence="6">
    <location>
        <begin position="75"/>
        <end position="95"/>
    </location>
</feature>
<keyword evidence="4 6" id="KW-1133">Transmembrane helix</keyword>
<feature type="transmembrane region" description="Helical" evidence="6">
    <location>
        <begin position="47"/>
        <end position="68"/>
    </location>
</feature>
<dbReference type="EMBL" id="NJCX01000002">
    <property type="protein sequence ID" value="PHM74876.1"/>
    <property type="molecule type" value="Genomic_DNA"/>
</dbReference>
<keyword evidence="9" id="KW-1185">Reference proteome</keyword>
<sequence length="394" mass="42000">MSSNKIMSWPIFALAISAFAIGTAEFIIMGLLPQISVDLSISIPTAGYLVSGYAIGVVIGGPLFAFALRKVEEKTALLMLMVIFIVGNLACKLASGFEVLLIARVFTAFSHASFIGIAAVLASRIAPPGKEGRAMTLMLTGMTLANVLGVPAGSYIGLELGWRTTFTGVVILGLLSLFMVFIFVPSRKVTKSSKPENSMIGLKRPIVWIGLITSVMASASMFTFFTYIVPVLQDVTQVEPKFASLALMICGIGITIGGLLGGRLADWDLTKSLVLSLCILIVTLVAFYWTSYIRYPAVINMAIWGCLSFTVGMLLQVSIIRTAGESANYASTLNIGAFNLGNAIGAWIGGKVIDAGFPLNTISLVAAVISVATLMMVFIMFISKDRQLLICRSS</sequence>
<feature type="transmembrane region" description="Helical" evidence="6">
    <location>
        <begin position="297"/>
        <end position="317"/>
    </location>
</feature>
<gene>
    <name evidence="8" type="ORF">Xkoz_00407</name>
</gene>
<dbReference type="CDD" id="cd17324">
    <property type="entry name" value="MFS_NepI_like"/>
    <property type="match status" value="1"/>
</dbReference>
<accession>A0A2D0LGN7</accession>
<organism evidence="8 9">
    <name type="scientific">Xenorhabdus kozodoii</name>
    <dbReference type="NCBI Taxonomy" id="351676"/>
    <lineage>
        <taxon>Bacteria</taxon>
        <taxon>Pseudomonadati</taxon>
        <taxon>Pseudomonadota</taxon>
        <taxon>Gammaproteobacteria</taxon>
        <taxon>Enterobacterales</taxon>
        <taxon>Morganellaceae</taxon>
        <taxon>Xenorhabdus</taxon>
    </lineage>
</organism>
<dbReference type="RefSeq" id="WP_208615193.1">
    <property type="nucleotide sequence ID" value="NZ_CAWNOR010000053.1"/>
</dbReference>
<feature type="domain" description="Major facilitator superfamily (MFS) profile" evidence="7">
    <location>
        <begin position="10"/>
        <end position="385"/>
    </location>
</feature>
<evidence type="ECO:0000313" key="8">
    <source>
        <dbReference type="EMBL" id="PHM74876.1"/>
    </source>
</evidence>